<evidence type="ECO:0000256" key="6">
    <source>
        <dbReference type="PIRSR" id="PIRSR001109-2"/>
    </source>
</evidence>
<feature type="binding site" evidence="4 6">
    <location>
        <begin position="150"/>
        <end position="152"/>
    </location>
    <ligand>
        <name>NAD(+)</name>
        <dbReference type="ChEBI" id="CHEBI:57540"/>
    </ligand>
</feature>
<dbReference type="Gene3D" id="3.40.50.720">
    <property type="entry name" value="NAD(P)-binding Rossmann-like Domain"/>
    <property type="match status" value="1"/>
</dbReference>
<dbReference type="EMBL" id="PFAL01000025">
    <property type="protein sequence ID" value="PIR95384.1"/>
    <property type="molecule type" value="Genomic_DNA"/>
</dbReference>
<comment type="pathway">
    <text evidence="4 7">Amino-acid biosynthesis; L-homocysteine biosynthesis; L-homocysteine from S-adenosyl-L-homocysteine: step 1/1.</text>
</comment>
<dbReference type="Gene3D" id="3.40.50.1480">
    <property type="entry name" value="Adenosylhomocysteinase-like"/>
    <property type="match status" value="1"/>
</dbReference>
<dbReference type="GO" id="GO:0005829">
    <property type="term" value="C:cytosol"/>
    <property type="evidence" value="ECO:0007669"/>
    <property type="project" value="TreeGrafter"/>
</dbReference>
<feature type="binding site" evidence="4">
    <location>
        <begin position="213"/>
        <end position="218"/>
    </location>
    <ligand>
        <name>NAD(+)</name>
        <dbReference type="ChEBI" id="CHEBI:57540"/>
    </ligand>
</feature>
<dbReference type="NCBIfam" id="NF004005">
    <property type="entry name" value="PRK05476.2-3"/>
    <property type="match status" value="1"/>
</dbReference>
<name>A0A2H0V8E6_9BACT</name>
<dbReference type="GO" id="GO:0071269">
    <property type="term" value="P:L-homocysteine biosynthetic process"/>
    <property type="evidence" value="ECO:0007669"/>
    <property type="project" value="UniProtKB-UniRule"/>
</dbReference>
<feature type="binding site" evidence="4">
    <location>
        <position position="184"/>
    </location>
    <ligand>
        <name>NAD(+)</name>
        <dbReference type="ChEBI" id="CHEBI:57540"/>
    </ligand>
</feature>
<evidence type="ECO:0000256" key="7">
    <source>
        <dbReference type="RuleBase" id="RU000548"/>
    </source>
</evidence>
<organism evidence="10 11">
    <name type="scientific">Candidatus Falkowbacteria bacterium CG10_big_fil_rev_8_21_14_0_10_37_18</name>
    <dbReference type="NCBI Taxonomy" id="1974562"/>
    <lineage>
        <taxon>Bacteria</taxon>
        <taxon>Candidatus Falkowiibacteriota</taxon>
    </lineage>
</organism>
<comment type="caution">
    <text evidence="4">Lacks conserved residue(s) required for the propagation of feature annotation.</text>
</comment>
<evidence type="ECO:0000256" key="5">
    <source>
        <dbReference type="PIRSR" id="PIRSR001109-1"/>
    </source>
</evidence>
<dbReference type="GO" id="GO:0033353">
    <property type="term" value="P:S-adenosylmethionine cycle"/>
    <property type="evidence" value="ECO:0007669"/>
    <property type="project" value="TreeGrafter"/>
</dbReference>
<sequence>MINHVKDLKLAVAGEKRLSWAGRDMPVLEIIKKDFARTKPFKGKRISACMHVTAETANLMLTLQAGGADITLVASNPLSTQDDIAAALVKHGIKVMAVRGEDTKTYYSHLNQALKNKPQITMDDGADLISLLHNKYQNQAKDILGSMEETTTGVIRLRALAAHNKLKLPVIAVNDAKTKNLFDNRYGTGQSTLDGIIRATGILVAGKTIVVAGYGWCGRGFAMRARGMGAEVIVTEVDPIKSLEAAMDGFRVMPMLAAAKVGDVFCTITGDLKVIDSAHFKAMKDGAMVCNSGHFDVEINIPALKKMASRVTRVSEYVQEYLVGKRRIYVLAEGRLINLAAAEGHPSSVMDMSFATQALAAEYVVKQAGKLEVKVHNVSENIENKVATLKLKSLGINIDKLTKEQAAYLSSWDLGT</sequence>
<dbReference type="InterPro" id="IPR020082">
    <property type="entry name" value="S-Ado-L-homoCys_hydrolase_CS"/>
</dbReference>
<feature type="binding site" evidence="4 5">
    <location>
        <position position="53"/>
    </location>
    <ligand>
        <name>substrate</name>
    </ligand>
</feature>
<keyword evidence="4" id="KW-0963">Cytoplasm</keyword>
<dbReference type="Pfam" id="PF00670">
    <property type="entry name" value="AdoHcyase_NAD"/>
    <property type="match status" value="1"/>
</dbReference>
<feature type="binding site" evidence="6">
    <location>
        <begin position="215"/>
        <end position="220"/>
    </location>
    <ligand>
        <name>NAD(+)</name>
        <dbReference type="ChEBI" id="CHEBI:57540"/>
    </ligand>
</feature>
<proteinExistence type="inferred from homology"/>
<protein>
    <recommendedName>
        <fullName evidence="4">Adenosylhomocysteinase</fullName>
        <ecNumber evidence="4">3.13.2.1</ecNumber>
    </recommendedName>
    <alternativeName>
        <fullName evidence="4">S-adenosyl-L-homocysteine hydrolase</fullName>
        <shortName evidence="4">AdoHcyase</shortName>
    </alternativeName>
</protein>
<dbReference type="UniPathway" id="UPA00314">
    <property type="reaction ID" value="UER00076"/>
</dbReference>
<evidence type="ECO:0000256" key="4">
    <source>
        <dbReference type="HAMAP-Rule" id="MF_00563"/>
    </source>
</evidence>
<dbReference type="EC" id="3.13.2.1" evidence="4"/>
<dbReference type="SUPFAM" id="SSF51735">
    <property type="entry name" value="NAD(P)-binding Rossmann-fold domains"/>
    <property type="match status" value="1"/>
</dbReference>
<feature type="binding site" evidence="6">
    <location>
        <position position="345"/>
    </location>
    <ligand>
        <name>NAD(+)</name>
        <dbReference type="ChEBI" id="CHEBI:57540"/>
    </ligand>
</feature>
<keyword evidence="4 7" id="KW-0378">Hydrolase</keyword>
<dbReference type="InterPro" id="IPR036291">
    <property type="entry name" value="NAD(P)-bd_dom_sf"/>
</dbReference>
<reference evidence="11" key="1">
    <citation type="submission" date="2017-09" db="EMBL/GenBank/DDBJ databases">
        <title>Depth-based differentiation of microbial function through sediment-hosted aquifers and enrichment of novel symbionts in the deep terrestrial subsurface.</title>
        <authorList>
            <person name="Probst A.J."/>
            <person name="Ladd B."/>
            <person name="Jarett J.K."/>
            <person name="Geller-Mcgrath D.E."/>
            <person name="Sieber C.M.K."/>
            <person name="Emerson J.B."/>
            <person name="Anantharaman K."/>
            <person name="Thomas B.C."/>
            <person name="Malmstrom R."/>
            <person name="Stieglmeier M."/>
            <person name="Klingl A."/>
            <person name="Woyke T."/>
            <person name="Ryan C.M."/>
            <person name="Banfield J.F."/>
        </authorList>
    </citation>
    <scope>NUCLEOTIDE SEQUENCE [LARGE SCALE GENOMIC DNA]</scope>
</reference>
<comment type="function">
    <text evidence="4">May play a key role in the regulation of the intracellular concentration of adenosylhomocysteine.</text>
</comment>
<feature type="binding site" evidence="4 5">
    <location>
        <position position="124"/>
    </location>
    <ligand>
        <name>substrate</name>
    </ligand>
</feature>
<comment type="cofactor">
    <cofactor evidence="4 6 7">
        <name>NAD(+)</name>
        <dbReference type="ChEBI" id="CHEBI:57540"/>
    </cofactor>
    <text evidence="4 6 7">Binds 1 NAD(+) per subunit.</text>
</comment>
<feature type="binding site" evidence="4 6">
    <location>
        <position position="236"/>
    </location>
    <ligand>
        <name>NAD(+)</name>
        <dbReference type="ChEBI" id="CHEBI:57540"/>
    </ligand>
</feature>
<dbReference type="NCBIfam" id="TIGR00936">
    <property type="entry name" value="ahcY"/>
    <property type="match status" value="1"/>
</dbReference>
<dbReference type="HAMAP" id="MF_00563">
    <property type="entry name" value="AdoHcyase"/>
    <property type="match status" value="1"/>
</dbReference>
<dbReference type="SMART" id="SM00996">
    <property type="entry name" value="AdoHcyase"/>
    <property type="match status" value="1"/>
</dbReference>
<dbReference type="SUPFAM" id="SSF52283">
    <property type="entry name" value="Formate/glycerate dehydrogenase catalytic domain-like"/>
    <property type="match status" value="1"/>
</dbReference>
<dbReference type="PANTHER" id="PTHR23420">
    <property type="entry name" value="ADENOSYLHOMOCYSTEINASE"/>
    <property type="match status" value="1"/>
</dbReference>
<accession>A0A2H0V8E6</accession>
<dbReference type="SMART" id="SM00997">
    <property type="entry name" value="AdoHcyase_NAD"/>
    <property type="match status" value="1"/>
</dbReference>
<dbReference type="PANTHER" id="PTHR23420:SF0">
    <property type="entry name" value="ADENOSYLHOMOCYSTEINASE"/>
    <property type="match status" value="1"/>
</dbReference>
<comment type="subcellular location">
    <subcellularLocation>
        <location evidence="4">Cytoplasm</location>
    </subcellularLocation>
</comment>
<evidence type="ECO:0000259" key="9">
    <source>
        <dbReference type="SMART" id="SM00997"/>
    </source>
</evidence>
<dbReference type="GO" id="GO:0004013">
    <property type="term" value="F:adenosylhomocysteinase activity"/>
    <property type="evidence" value="ECO:0007669"/>
    <property type="project" value="UniProtKB-UniRule"/>
</dbReference>
<feature type="domain" description="S-adenosyl-L-homocysteine hydrolase NAD binding" evidence="9">
    <location>
        <begin position="184"/>
        <end position="344"/>
    </location>
</feature>
<evidence type="ECO:0000313" key="10">
    <source>
        <dbReference type="EMBL" id="PIR95384.1"/>
    </source>
</evidence>
<dbReference type="PROSITE" id="PS00739">
    <property type="entry name" value="ADOHCYASE_2"/>
    <property type="match status" value="1"/>
</dbReference>
<evidence type="ECO:0000256" key="2">
    <source>
        <dbReference type="ARBA" id="ARBA00022563"/>
    </source>
</evidence>
<dbReference type="Pfam" id="PF05221">
    <property type="entry name" value="AdoHcyase"/>
    <property type="match status" value="1"/>
</dbReference>
<feature type="binding site" evidence="4 5">
    <location>
        <position position="183"/>
    </location>
    <ligand>
        <name>substrate</name>
    </ligand>
</feature>
<evidence type="ECO:0000256" key="3">
    <source>
        <dbReference type="ARBA" id="ARBA00023027"/>
    </source>
</evidence>
<comment type="caution">
    <text evidence="10">The sequence shown here is derived from an EMBL/GenBank/DDBJ whole genome shotgun (WGS) entry which is preliminary data.</text>
</comment>
<evidence type="ECO:0000256" key="8">
    <source>
        <dbReference type="RuleBase" id="RU004166"/>
    </source>
</evidence>
<dbReference type="GO" id="GO:0006730">
    <property type="term" value="P:one-carbon metabolic process"/>
    <property type="evidence" value="ECO:0007669"/>
    <property type="project" value="UniProtKB-UniRule"/>
</dbReference>
<evidence type="ECO:0000313" key="11">
    <source>
        <dbReference type="Proteomes" id="UP000229972"/>
    </source>
</evidence>
<keyword evidence="2 4" id="KW-0554">One-carbon metabolism</keyword>
<feature type="binding site" evidence="4 6">
    <location>
        <position position="338"/>
    </location>
    <ligand>
        <name>NAD(+)</name>
        <dbReference type="ChEBI" id="CHEBI:57540"/>
    </ligand>
</feature>
<dbReference type="InterPro" id="IPR015878">
    <property type="entry name" value="Ado_hCys_hydrolase_NAD-bd"/>
</dbReference>
<dbReference type="CDD" id="cd00401">
    <property type="entry name" value="SAHH"/>
    <property type="match status" value="1"/>
</dbReference>
<comment type="similarity">
    <text evidence="1 4 8">Belongs to the adenosylhomocysteinase family.</text>
</comment>
<dbReference type="Proteomes" id="UP000229972">
    <property type="component" value="Unassembled WGS sequence"/>
</dbReference>
<keyword evidence="3 4" id="KW-0520">NAD</keyword>
<dbReference type="InterPro" id="IPR000043">
    <property type="entry name" value="Adenosylhomocysteinase-like"/>
</dbReference>
<feature type="binding site" evidence="4 5">
    <location>
        <position position="179"/>
    </location>
    <ligand>
        <name>substrate</name>
    </ligand>
</feature>
<gene>
    <name evidence="4" type="primary">ahcY</name>
    <name evidence="10" type="ORF">COT93_02730</name>
</gene>
<dbReference type="PIRSF" id="PIRSF001109">
    <property type="entry name" value="Ad_hcy_hydrolase"/>
    <property type="match status" value="1"/>
</dbReference>
<dbReference type="InterPro" id="IPR042172">
    <property type="entry name" value="Adenosylhomocyst_ase-like_sf"/>
</dbReference>
<comment type="catalytic activity">
    <reaction evidence="4 7">
        <text>S-adenosyl-L-homocysteine + H2O = L-homocysteine + adenosine</text>
        <dbReference type="Rhea" id="RHEA:21708"/>
        <dbReference type="ChEBI" id="CHEBI:15377"/>
        <dbReference type="ChEBI" id="CHEBI:16335"/>
        <dbReference type="ChEBI" id="CHEBI:57856"/>
        <dbReference type="ChEBI" id="CHEBI:58199"/>
        <dbReference type="EC" id="3.13.2.1"/>
    </reaction>
</comment>
<evidence type="ECO:0000256" key="1">
    <source>
        <dbReference type="ARBA" id="ARBA00007122"/>
    </source>
</evidence>
<dbReference type="AlphaFoldDB" id="A0A2H0V8E6"/>
<feature type="binding site" evidence="4 5">
    <location>
        <position position="149"/>
    </location>
    <ligand>
        <name>substrate</name>
    </ligand>
</feature>
<feature type="binding site" evidence="4 6">
    <location>
        <begin position="292"/>
        <end position="294"/>
    </location>
    <ligand>
        <name>NAD(+)</name>
        <dbReference type="ChEBI" id="CHEBI:57540"/>
    </ligand>
</feature>